<proteinExistence type="predicted"/>
<dbReference type="InterPro" id="IPR028098">
    <property type="entry name" value="Glyco_trans_4-like_N"/>
</dbReference>
<dbReference type="AlphaFoldDB" id="A0A6L9ETW5"/>
<dbReference type="Pfam" id="PF00534">
    <property type="entry name" value="Glycos_transf_1"/>
    <property type="match status" value="1"/>
</dbReference>
<keyword evidence="3" id="KW-0808">Transferase</keyword>
<dbReference type="GO" id="GO:0016757">
    <property type="term" value="F:glycosyltransferase activity"/>
    <property type="evidence" value="ECO:0007669"/>
    <property type="project" value="InterPro"/>
</dbReference>
<dbReference type="InterPro" id="IPR050194">
    <property type="entry name" value="Glycosyltransferase_grp1"/>
</dbReference>
<dbReference type="Proteomes" id="UP000474042">
    <property type="component" value="Unassembled WGS sequence"/>
</dbReference>
<evidence type="ECO:0000259" key="1">
    <source>
        <dbReference type="Pfam" id="PF00534"/>
    </source>
</evidence>
<evidence type="ECO:0000313" key="4">
    <source>
        <dbReference type="Proteomes" id="UP000474042"/>
    </source>
</evidence>
<dbReference type="SUPFAM" id="SSF53756">
    <property type="entry name" value="UDP-Glycosyltransferase/glycogen phosphorylase"/>
    <property type="match status" value="1"/>
</dbReference>
<feature type="domain" description="Glycosyl transferase family 1" evidence="1">
    <location>
        <begin position="217"/>
        <end position="368"/>
    </location>
</feature>
<feature type="domain" description="Glycosyltransferase subfamily 4-like N-terminal" evidence="2">
    <location>
        <begin position="15"/>
        <end position="208"/>
    </location>
</feature>
<reference evidence="3 4" key="1">
    <citation type="submission" date="2020-01" db="EMBL/GenBank/DDBJ databases">
        <title>Genome sequence of a 1,3-propanediol producer, Clostridium butyricum S3.</title>
        <authorList>
            <person name="Zhou J."/>
        </authorList>
    </citation>
    <scope>NUCLEOTIDE SEQUENCE [LARGE SCALE GENOMIC DNA]</scope>
    <source>
        <strain evidence="3 4">S3</strain>
    </source>
</reference>
<name>A0A6L9ETW5_CLOBU</name>
<dbReference type="InterPro" id="IPR001296">
    <property type="entry name" value="Glyco_trans_1"/>
</dbReference>
<protein>
    <submittedName>
        <fullName evidence="3">Glycosyltransferase</fullName>
    </submittedName>
</protein>
<evidence type="ECO:0000313" key="3">
    <source>
        <dbReference type="EMBL" id="NAS19305.1"/>
    </source>
</evidence>
<sequence>MKVVIVNTFYSPEVFGGAEISIQKLSEELIKNDIDVTVITTSNIEKTEIINGVKVIRIKVNNIYDTIKAKNKKGIFKGVYKLIDIYNIFNYKKLKNIIDEIKPDVIHTNNIYGISTIIWRIAKSKKIKLVHTVRDYALICPIVHFSCNNKSNCKYSEICKVYRKNRRNNCKNVDSTVFISNTVDEIFHKLGYFKMSSRNVIYNAIDYDLTKVKKNITHKKENLNEYVNFVYIGTLDYHKGIDLILEVFKKINDSHIRLHIAGKGPLEELVKRSVDSSNNIFFYGFINQENIDAFLLKQDVLIAPSKWSEPFGRVVIDAYKNGLPVIASNIGGFRETVINRRTGLLFKCEDENDLKECIEKLIDMNLRKEILDNLEKELVKYNLENHAQKYLRVYSE</sequence>
<dbReference type="PANTHER" id="PTHR45947">
    <property type="entry name" value="SULFOQUINOVOSYL TRANSFERASE SQD2"/>
    <property type="match status" value="1"/>
</dbReference>
<dbReference type="Gene3D" id="3.40.50.2000">
    <property type="entry name" value="Glycogen Phosphorylase B"/>
    <property type="match status" value="2"/>
</dbReference>
<comment type="caution">
    <text evidence="3">The sequence shown here is derived from an EMBL/GenBank/DDBJ whole genome shotgun (WGS) entry which is preliminary data.</text>
</comment>
<dbReference type="Pfam" id="PF13439">
    <property type="entry name" value="Glyco_transf_4"/>
    <property type="match status" value="1"/>
</dbReference>
<evidence type="ECO:0000259" key="2">
    <source>
        <dbReference type="Pfam" id="PF13439"/>
    </source>
</evidence>
<dbReference type="EMBL" id="WOFV02000065">
    <property type="protein sequence ID" value="NAS19305.1"/>
    <property type="molecule type" value="Genomic_DNA"/>
</dbReference>
<dbReference type="PANTHER" id="PTHR45947:SF13">
    <property type="entry name" value="TRANSFERASE"/>
    <property type="match status" value="1"/>
</dbReference>
<organism evidence="3 4">
    <name type="scientific">Clostridium butyricum</name>
    <dbReference type="NCBI Taxonomy" id="1492"/>
    <lineage>
        <taxon>Bacteria</taxon>
        <taxon>Bacillati</taxon>
        <taxon>Bacillota</taxon>
        <taxon>Clostridia</taxon>
        <taxon>Eubacteriales</taxon>
        <taxon>Clostridiaceae</taxon>
        <taxon>Clostridium</taxon>
    </lineage>
</organism>
<gene>
    <name evidence="3" type="ORF">GND98_015935</name>
</gene>
<dbReference type="CDD" id="cd03823">
    <property type="entry name" value="GT4_ExpE7-like"/>
    <property type="match status" value="1"/>
</dbReference>
<accession>A0A6L9ETW5</accession>